<gene>
    <name evidence="1" type="ORF">GGD69_006696</name>
</gene>
<dbReference type="CDD" id="cd06225">
    <property type="entry name" value="HAMP"/>
    <property type="match status" value="1"/>
</dbReference>
<organism evidence="1 2">
    <name type="scientific">Paraburkholderia fungorum</name>
    <dbReference type="NCBI Taxonomy" id="134537"/>
    <lineage>
        <taxon>Bacteria</taxon>
        <taxon>Pseudomonadati</taxon>
        <taxon>Pseudomonadota</taxon>
        <taxon>Betaproteobacteria</taxon>
        <taxon>Burkholderiales</taxon>
        <taxon>Burkholderiaceae</taxon>
        <taxon>Paraburkholderia</taxon>
    </lineage>
</organism>
<evidence type="ECO:0000313" key="1">
    <source>
        <dbReference type="EMBL" id="MBB6205801.1"/>
    </source>
</evidence>
<dbReference type="AlphaFoldDB" id="A0AAW3V966"/>
<dbReference type="Gene3D" id="6.10.340.10">
    <property type="match status" value="1"/>
</dbReference>
<reference evidence="1 2" key="1">
    <citation type="submission" date="2020-08" db="EMBL/GenBank/DDBJ databases">
        <title>Genomic Encyclopedia of Type Strains, Phase IV (KMG-V): Genome sequencing to study the core and pangenomes of soil and plant-associated prokaryotes.</title>
        <authorList>
            <person name="Whitman W."/>
        </authorList>
    </citation>
    <scope>NUCLEOTIDE SEQUENCE [LARGE SCALE GENOMIC DNA]</scope>
    <source>
        <strain evidence="1 2">SEMIA 4013</strain>
    </source>
</reference>
<protein>
    <submittedName>
        <fullName evidence="1">Methyl-accepting chemotaxis protein</fullName>
    </submittedName>
</protein>
<dbReference type="EMBL" id="JACIIK010000014">
    <property type="protein sequence ID" value="MBB6205801.1"/>
    <property type="molecule type" value="Genomic_DNA"/>
</dbReference>
<name>A0AAW3V966_9BURK</name>
<accession>A0AAW3V966</accession>
<comment type="caution">
    <text evidence="1">The sequence shown here is derived from an EMBL/GenBank/DDBJ whole genome shotgun (WGS) entry which is preliminary data.</text>
</comment>
<evidence type="ECO:0000313" key="2">
    <source>
        <dbReference type="Proteomes" id="UP000518681"/>
    </source>
</evidence>
<dbReference type="Proteomes" id="UP000518681">
    <property type="component" value="Unassembled WGS sequence"/>
</dbReference>
<proteinExistence type="predicted"/>
<sequence length="60" mass="6203">MATLLFAGIGAIALVIGVMARVGLSAAVIKPVNATIKHFERIAAGDLTISIRSKSHNEMG</sequence>